<keyword evidence="2" id="KW-0274">FAD</keyword>
<evidence type="ECO:0000256" key="2">
    <source>
        <dbReference type="ARBA" id="ARBA00022827"/>
    </source>
</evidence>
<gene>
    <name evidence="6" type="ORF">D2T33_04135</name>
</gene>
<organism evidence="6 7">
    <name type="scientific">Paenirhodobacter populi</name>
    <dbReference type="NCBI Taxonomy" id="2306993"/>
    <lineage>
        <taxon>Bacteria</taxon>
        <taxon>Pseudomonadati</taxon>
        <taxon>Pseudomonadota</taxon>
        <taxon>Alphaproteobacteria</taxon>
        <taxon>Rhodobacterales</taxon>
        <taxon>Rhodobacter group</taxon>
        <taxon>Paenirhodobacter</taxon>
    </lineage>
</organism>
<dbReference type="GO" id="GO:0016627">
    <property type="term" value="F:oxidoreductase activity, acting on the CH-CH group of donors"/>
    <property type="evidence" value="ECO:0007669"/>
    <property type="project" value="InterPro"/>
</dbReference>
<keyword evidence="1" id="KW-0285">Flavoprotein</keyword>
<evidence type="ECO:0000313" key="7">
    <source>
        <dbReference type="Proteomes" id="UP000285710"/>
    </source>
</evidence>
<dbReference type="InterPro" id="IPR024719">
    <property type="entry name" value="HpaB/PvcC/4-BUDH_C"/>
</dbReference>
<dbReference type="Proteomes" id="UP000285710">
    <property type="component" value="Unassembled WGS sequence"/>
</dbReference>
<dbReference type="SUPFAM" id="SSF56645">
    <property type="entry name" value="Acyl-CoA dehydrogenase NM domain-like"/>
    <property type="match status" value="1"/>
</dbReference>
<comment type="caution">
    <text evidence="6">The sequence shown here is derived from an EMBL/GenBank/DDBJ whole genome shotgun (WGS) entry which is preliminary data.</text>
</comment>
<reference evidence="6 7" key="1">
    <citation type="submission" date="2019-01" db="EMBL/GenBank/DDBJ databases">
        <title>Sinorhodobacter populi sp. nov. isolated from the symptomatic bark tissue of Populus euramericana canker.</title>
        <authorList>
            <person name="Xu G."/>
        </authorList>
    </citation>
    <scope>NUCLEOTIDE SEQUENCE [LARGE SCALE GENOMIC DNA]</scope>
    <source>
        <strain evidence="6 7">2D-5</strain>
    </source>
</reference>
<dbReference type="InterPro" id="IPR009100">
    <property type="entry name" value="AcylCoA_DH/oxidase_NM_dom_sf"/>
</dbReference>
<evidence type="ECO:0000313" key="6">
    <source>
        <dbReference type="EMBL" id="RWR14404.1"/>
    </source>
</evidence>
<feature type="domain" description="HpaB/PvcC/4-BUDH C-terminal" evidence="4">
    <location>
        <begin position="309"/>
        <end position="497"/>
    </location>
</feature>
<feature type="domain" description="HpaB/PvcC/4-BUDH N-terminal" evidence="5">
    <location>
        <begin position="22"/>
        <end position="292"/>
    </location>
</feature>
<dbReference type="InterPro" id="IPR004925">
    <property type="entry name" value="HpaB/PvcC/4-BUDH"/>
</dbReference>
<dbReference type="Gene3D" id="1.20.140.10">
    <property type="entry name" value="Butyryl-CoA Dehydrogenase, subunit A, domain 3"/>
    <property type="match status" value="1"/>
</dbReference>
<dbReference type="GO" id="GO:0004497">
    <property type="term" value="F:monooxygenase activity"/>
    <property type="evidence" value="ECO:0007669"/>
    <property type="project" value="UniProtKB-KW"/>
</dbReference>
<dbReference type="Pfam" id="PF03241">
    <property type="entry name" value="HpaB"/>
    <property type="match status" value="1"/>
</dbReference>
<dbReference type="Gene3D" id="1.10.3140.10">
    <property type="entry name" value="4-hydroxybutyryl-coa dehydratase, domain 1"/>
    <property type="match status" value="1"/>
</dbReference>
<sequence>MTSQQAAASPHPAGKPVSRLKTGAEFLASLRDGRRIYLGGRRLDTVFDEPGLAKGAELMAETFDDQFRPEFADATTFTDPATGELSSRAWQVPRSPAELTDRRKIIEYSSLKTGGTFGRPSDLAPGIVAGLMAYLPTFRKKKSMIEGCDPDFAANIEAYMEYGRQNNLTASESLAGPQTDRSNPKAAEAAFLRVKKVTKDGIYVSGAKTVGSIAAQANDIFFTNLGGLATTPPEACVWGAVPIAAEGITMISREMVSQPEASKFDHPVASMGEEADQFIVFDNVFVPKDRIFNLGDPDGMSWYGPVCVFAHWHVLTRLAVKSELFVGAGQMVLDVLGTGKIPAVQQMLGELVQYQQTLRAFVTAAEAKATYTEAGVLTPDVGMLTAGRLYSIQEYPRIIHILQELCGQGLVMRFGQSAFGNPDIGHYLNDLLPGHGVSAMQKEHLMNFIWDMTSGALAGRVALFENVNSSPAPRLRARLHDEVDRTKFVDQVKTLAGMDW</sequence>
<keyword evidence="3" id="KW-0560">Oxidoreductase</keyword>
<dbReference type="PANTHER" id="PTHR36117">
    <property type="entry name" value="4-HYDROXYPHENYLACETATE 3-MONOOXYGENASE-RELATED"/>
    <property type="match status" value="1"/>
</dbReference>
<dbReference type="Pfam" id="PF11794">
    <property type="entry name" value="HpaB_N"/>
    <property type="match status" value="1"/>
</dbReference>
<dbReference type="InterPro" id="IPR024674">
    <property type="entry name" value="HpaB/PvcC/4-BUDH_N"/>
</dbReference>
<protein>
    <submittedName>
        <fullName evidence="6">4-hydroxyphenylacetate 3-monooxygenase</fullName>
    </submittedName>
</protein>
<dbReference type="EMBL" id="SAUW01000003">
    <property type="protein sequence ID" value="RWR14404.1"/>
    <property type="molecule type" value="Genomic_DNA"/>
</dbReference>
<dbReference type="InterPro" id="IPR046373">
    <property type="entry name" value="Acyl-CoA_Oxase/DH_mid-dom_sf"/>
</dbReference>
<evidence type="ECO:0000259" key="4">
    <source>
        <dbReference type="Pfam" id="PF03241"/>
    </source>
</evidence>
<evidence type="ECO:0000256" key="3">
    <source>
        <dbReference type="ARBA" id="ARBA00023002"/>
    </source>
</evidence>
<reference evidence="6 7" key="2">
    <citation type="submission" date="2019-01" db="EMBL/GenBank/DDBJ databases">
        <authorList>
            <person name="Li Y."/>
        </authorList>
    </citation>
    <scope>NUCLEOTIDE SEQUENCE [LARGE SCALE GENOMIC DNA]</scope>
    <source>
        <strain evidence="6 7">2D-5</strain>
    </source>
</reference>
<dbReference type="InterPro" id="IPR036250">
    <property type="entry name" value="AcylCo_DH-like_C"/>
</dbReference>
<keyword evidence="6" id="KW-0503">Monooxygenase</keyword>
<proteinExistence type="predicted"/>
<evidence type="ECO:0000259" key="5">
    <source>
        <dbReference type="Pfam" id="PF11794"/>
    </source>
</evidence>
<dbReference type="RefSeq" id="WP_128268934.1">
    <property type="nucleotide sequence ID" value="NZ_SAUW01000003.1"/>
</dbReference>
<dbReference type="PANTHER" id="PTHR36117:SF3">
    <property type="entry name" value="4-HYDROXYPHENYLACETATE 3-MONOOXYGENASE-RELATED"/>
    <property type="match status" value="1"/>
</dbReference>
<dbReference type="SUPFAM" id="SSF47203">
    <property type="entry name" value="Acyl-CoA dehydrogenase C-terminal domain-like"/>
    <property type="match status" value="1"/>
</dbReference>
<dbReference type="Gene3D" id="2.40.110.10">
    <property type="entry name" value="Butyryl-CoA Dehydrogenase, subunit A, domain 2"/>
    <property type="match status" value="1"/>
</dbReference>
<keyword evidence="7" id="KW-1185">Reference proteome</keyword>
<accession>A0A443J1Q7</accession>
<evidence type="ECO:0000256" key="1">
    <source>
        <dbReference type="ARBA" id="ARBA00022630"/>
    </source>
</evidence>
<dbReference type="AlphaFoldDB" id="A0A443J1Q7"/>
<name>A0A443J1Q7_9RHOB</name>